<keyword evidence="2" id="KW-0472">Membrane</keyword>
<dbReference type="InterPro" id="IPR058480">
    <property type="entry name" value="DUF8167_N"/>
</dbReference>
<feature type="domain" description="RCK C-terminal" evidence="3">
    <location>
        <begin position="335"/>
        <end position="417"/>
    </location>
</feature>
<dbReference type="STRING" id="1267564.SAMN05192561_10483"/>
<dbReference type="GO" id="GO:0008324">
    <property type="term" value="F:monoatomic cation transmembrane transporter activity"/>
    <property type="evidence" value="ECO:0007669"/>
    <property type="project" value="InterPro"/>
</dbReference>
<feature type="transmembrane region" description="Helical" evidence="2">
    <location>
        <begin position="38"/>
        <end position="62"/>
    </location>
</feature>
<dbReference type="Pfam" id="PF26501">
    <property type="entry name" value="DUF8167"/>
    <property type="match status" value="1"/>
</dbReference>
<feature type="compositionally biased region" description="Acidic residues" evidence="1">
    <location>
        <begin position="271"/>
        <end position="286"/>
    </location>
</feature>
<dbReference type="SUPFAM" id="SSF116726">
    <property type="entry name" value="TrkA C-terminal domain-like"/>
    <property type="match status" value="1"/>
</dbReference>
<name>A0A1H6IT04_9EURY</name>
<dbReference type="Pfam" id="PF26503">
    <property type="entry name" value="DUF8167_3rd"/>
    <property type="match status" value="1"/>
</dbReference>
<keyword evidence="2" id="KW-1133">Transmembrane helix</keyword>
<dbReference type="Gene3D" id="3.30.70.1450">
    <property type="entry name" value="Regulator of K+ conductance, C-terminal domain"/>
    <property type="match status" value="1"/>
</dbReference>
<dbReference type="PROSITE" id="PS51202">
    <property type="entry name" value="RCK_C"/>
    <property type="match status" value="1"/>
</dbReference>
<gene>
    <name evidence="4" type="ORF">SAMN05192561_10483</name>
</gene>
<dbReference type="InterPro" id="IPR006037">
    <property type="entry name" value="RCK_C"/>
</dbReference>
<evidence type="ECO:0000256" key="2">
    <source>
        <dbReference type="SAM" id="Phobius"/>
    </source>
</evidence>
<dbReference type="Pfam" id="PF02080">
    <property type="entry name" value="TrkA_C"/>
    <property type="match status" value="1"/>
</dbReference>
<dbReference type="RefSeq" id="WP_092816939.1">
    <property type="nucleotide sequence ID" value="NZ_FNWU01000004.1"/>
</dbReference>
<dbReference type="InterPro" id="IPR058603">
    <property type="entry name" value="DUF8167_2nd"/>
</dbReference>
<feature type="transmembrane region" description="Helical" evidence="2">
    <location>
        <begin position="7"/>
        <end position="32"/>
    </location>
</feature>
<dbReference type="GO" id="GO:0006813">
    <property type="term" value="P:potassium ion transport"/>
    <property type="evidence" value="ECO:0007669"/>
    <property type="project" value="InterPro"/>
</dbReference>
<dbReference type="EMBL" id="FNWU01000004">
    <property type="protein sequence ID" value="SEH52002.1"/>
    <property type="molecule type" value="Genomic_DNA"/>
</dbReference>
<organism evidence="4 5">
    <name type="scientific">Halopenitus malekzadehii</name>
    <dbReference type="NCBI Taxonomy" id="1267564"/>
    <lineage>
        <taxon>Archaea</taxon>
        <taxon>Methanobacteriati</taxon>
        <taxon>Methanobacteriota</taxon>
        <taxon>Stenosarchaea group</taxon>
        <taxon>Halobacteria</taxon>
        <taxon>Halobacteriales</taxon>
        <taxon>Haloferacaceae</taxon>
        <taxon>Halopenitus</taxon>
    </lineage>
</organism>
<feature type="region of interest" description="Disordered" evidence="1">
    <location>
        <begin position="245"/>
        <end position="297"/>
    </location>
</feature>
<evidence type="ECO:0000256" key="1">
    <source>
        <dbReference type="SAM" id="MobiDB-lite"/>
    </source>
</evidence>
<keyword evidence="5" id="KW-1185">Reference proteome</keyword>
<dbReference type="InterPro" id="IPR058604">
    <property type="entry name" value="DUF8167_3rd"/>
</dbReference>
<dbReference type="AlphaFoldDB" id="A0A1H6IT04"/>
<proteinExistence type="predicted"/>
<protein>
    <submittedName>
        <fullName evidence="4">TrkA-C domain-containing protein</fullName>
    </submittedName>
</protein>
<evidence type="ECO:0000259" key="3">
    <source>
        <dbReference type="PROSITE" id="PS51202"/>
    </source>
</evidence>
<dbReference type="Pfam" id="PF26502">
    <property type="entry name" value="DUF8167_2nd"/>
    <property type="match status" value="1"/>
</dbReference>
<feature type="transmembrane region" description="Helical" evidence="2">
    <location>
        <begin position="74"/>
        <end position="92"/>
    </location>
</feature>
<keyword evidence="2" id="KW-0812">Transmembrane</keyword>
<dbReference type="InterPro" id="IPR036721">
    <property type="entry name" value="RCK_C_sf"/>
</dbReference>
<evidence type="ECO:0000313" key="4">
    <source>
        <dbReference type="EMBL" id="SEH52002.1"/>
    </source>
</evidence>
<dbReference type="OrthoDB" id="157524at2157"/>
<evidence type="ECO:0000313" key="5">
    <source>
        <dbReference type="Proteomes" id="UP000199215"/>
    </source>
</evidence>
<sequence length="417" mass="43591">MELPVEILYGIYLGLLTGIIPAIVSGVLGFLFKYFTGVTIPGFGVVVLALAIAGVNGGLLALNDPSVRASERAPAILTAIIVVLMLALYAHAQGDTLGANAPKRLSLRSLRNRTLSADVVDFVGGRGRARVEIVGEVGDMEGYPPLSAETRQSIADGEWTFPADLPIAELETRFADRLRTEFELADVSVGIDEHARATVQAAPPTGGLSRRVPDGRRAVSIAALIPTGIARGDEVTVFTPGSAVDGTVVSARSSPDADRVDGAPAARNPTDDDLATDGGADSEADADAPSLSVPVTTGGEGRITVAVTRSDARPLLEADRGSVLVRSRGTRREFELTALIRRAGNRFRRVSVVAGGPLDGATIGDVDVRDRYEVAIVAAKHGSWVIAPRGGQELSAGDELFVVGTRDALDRFTEVAA</sequence>
<accession>A0A1H6IT04</accession>
<dbReference type="Proteomes" id="UP000199215">
    <property type="component" value="Unassembled WGS sequence"/>
</dbReference>
<reference evidence="4 5" key="1">
    <citation type="submission" date="2016-10" db="EMBL/GenBank/DDBJ databases">
        <authorList>
            <person name="de Groot N.N."/>
        </authorList>
    </citation>
    <scope>NUCLEOTIDE SEQUENCE [LARGE SCALE GENOMIC DNA]</scope>
    <source>
        <strain evidence="4 5">IBRC-M10418</strain>
    </source>
</reference>